<sequence>MALCARSSSSHALDSRRMDAGSKSAAILCPALGGNKKSRGGLHPAALPAHGHQTAERRPADSRTAKKGAFAPAPARVNPVAIWLSFLLFYL</sequence>
<feature type="compositionally biased region" description="Basic and acidic residues" evidence="1">
    <location>
        <begin position="53"/>
        <end position="64"/>
    </location>
</feature>
<accession>A0A804NA38</accession>
<reference evidence="3" key="1">
    <citation type="submission" date="2015-12" db="EMBL/GenBank/DDBJ databases">
        <title>Update maize B73 reference genome by single molecule sequencing technologies.</title>
        <authorList>
            <consortium name="Maize Genome Sequencing Project"/>
            <person name="Ware D."/>
        </authorList>
    </citation>
    <scope>NUCLEOTIDE SEQUENCE [LARGE SCALE GENOMIC DNA]</scope>
    <source>
        <strain evidence="3">cv. B73</strain>
    </source>
</reference>
<proteinExistence type="predicted"/>
<evidence type="ECO:0000313" key="2">
    <source>
        <dbReference type="EnsemblPlants" id="Zm00001eb146150_P001"/>
    </source>
</evidence>
<evidence type="ECO:0000256" key="1">
    <source>
        <dbReference type="SAM" id="MobiDB-lite"/>
    </source>
</evidence>
<reference evidence="2" key="3">
    <citation type="submission" date="2021-05" db="UniProtKB">
        <authorList>
            <consortium name="EnsemblPlants"/>
        </authorList>
    </citation>
    <scope>IDENTIFICATION</scope>
    <source>
        <strain evidence="2">cv. B73</strain>
    </source>
</reference>
<keyword evidence="3" id="KW-1185">Reference proteome</keyword>
<dbReference type="InParanoid" id="A0A804NA38"/>
<feature type="region of interest" description="Disordered" evidence="1">
    <location>
        <begin position="37"/>
        <end position="71"/>
    </location>
</feature>
<dbReference type="EnsemblPlants" id="Zm00001eb146150_T001">
    <property type="protein sequence ID" value="Zm00001eb146150_P001"/>
    <property type="gene ID" value="Zm00001eb146150"/>
</dbReference>
<reference evidence="2" key="2">
    <citation type="submission" date="2019-07" db="EMBL/GenBank/DDBJ databases">
        <authorList>
            <person name="Seetharam A."/>
            <person name="Woodhouse M."/>
            <person name="Cannon E."/>
        </authorList>
    </citation>
    <scope>NUCLEOTIDE SEQUENCE [LARGE SCALE GENOMIC DNA]</scope>
    <source>
        <strain evidence="2">cv. B73</strain>
    </source>
</reference>
<organism evidence="2 3">
    <name type="scientific">Zea mays</name>
    <name type="common">Maize</name>
    <dbReference type="NCBI Taxonomy" id="4577"/>
    <lineage>
        <taxon>Eukaryota</taxon>
        <taxon>Viridiplantae</taxon>
        <taxon>Streptophyta</taxon>
        <taxon>Embryophyta</taxon>
        <taxon>Tracheophyta</taxon>
        <taxon>Spermatophyta</taxon>
        <taxon>Magnoliopsida</taxon>
        <taxon>Liliopsida</taxon>
        <taxon>Poales</taxon>
        <taxon>Poaceae</taxon>
        <taxon>PACMAD clade</taxon>
        <taxon>Panicoideae</taxon>
        <taxon>Andropogonodae</taxon>
        <taxon>Andropogoneae</taxon>
        <taxon>Tripsacinae</taxon>
        <taxon>Zea</taxon>
    </lineage>
</organism>
<dbReference type="Proteomes" id="UP000007305">
    <property type="component" value="Chromosome 3"/>
</dbReference>
<name>A0A804NA38_MAIZE</name>
<dbReference type="Gramene" id="Zm00001eb146150_T001">
    <property type="protein sequence ID" value="Zm00001eb146150_P001"/>
    <property type="gene ID" value="Zm00001eb146150"/>
</dbReference>
<evidence type="ECO:0000313" key="3">
    <source>
        <dbReference type="Proteomes" id="UP000007305"/>
    </source>
</evidence>
<dbReference type="AlphaFoldDB" id="A0A804NA38"/>
<protein>
    <submittedName>
        <fullName evidence="2">Uncharacterized protein</fullName>
    </submittedName>
</protein>